<dbReference type="AlphaFoldDB" id="A0A0C3MCE9"/>
<keyword evidence="4" id="KW-1185">Reference proteome</keyword>
<feature type="domain" description="Nephrocystin 3-like N-terminal" evidence="2">
    <location>
        <begin position="4"/>
        <end position="64"/>
    </location>
</feature>
<keyword evidence="1" id="KW-0677">Repeat</keyword>
<sequence>MQKQFEKLISGPLNAWGGATGTIVIVMDALDECSPESGAEEIPIRWAAELPRIQVPLKVLITSRPEFHIRTKFQSLSLRRISQPYILHDIEKSIVKEDIESFLRHRLHQMAEEYAIPTPWPGEDAPRKLVDRAGILFYLCCDSS</sequence>
<dbReference type="STRING" id="1051891.A0A0C3MCE9"/>
<protein>
    <recommendedName>
        <fullName evidence="2">Nephrocystin 3-like N-terminal domain-containing protein</fullName>
    </recommendedName>
</protein>
<evidence type="ECO:0000259" key="2">
    <source>
        <dbReference type="Pfam" id="PF24883"/>
    </source>
</evidence>
<reference evidence="4" key="2">
    <citation type="submission" date="2015-01" db="EMBL/GenBank/DDBJ databases">
        <title>Evolutionary Origins and Diversification of the Mycorrhizal Mutualists.</title>
        <authorList>
            <consortium name="DOE Joint Genome Institute"/>
            <consortium name="Mycorrhizal Genomics Consortium"/>
            <person name="Kohler A."/>
            <person name="Kuo A."/>
            <person name="Nagy L.G."/>
            <person name="Floudas D."/>
            <person name="Copeland A."/>
            <person name="Barry K.W."/>
            <person name="Cichocki N."/>
            <person name="Veneault-Fourrey C."/>
            <person name="LaButti K."/>
            <person name="Lindquist E.A."/>
            <person name="Lipzen A."/>
            <person name="Lundell T."/>
            <person name="Morin E."/>
            <person name="Murat C."/>
            <person name="Riley R."/>
            <person name="Ohm R."/>
            <person name="Sun H."/>
            <person name="Tunlid A."/>
            <person name="Henrissat B."/>
            <person name="Grigoriev I.V."/>
            <person name="Hibbett D.S."/>
            <person name="Martin F."/>
        </authorList>
    </citation>
    <scope>NUCLEOTIDE SEQUENCE [LARGE SCALE GENOMIC DNA]</scope>
    <source>
        <strain evidence="4">MUT 4182</strain>
    </source>
</reference>
<evidence type="ECO:0000313" key="3">
    <source>
        <dbReference type="EMBL" id="KIO31422.1"/>
    </source>
</evidence>
<evidence type="ECO:0000313" key="4">
    <source>
        <dbReference type="Proteomes" id="UP000054248"/>
    </source>
</evidence>
<dbReference type="HOGENOM" id="CLU_1787802_0_0_1"/>
<name>A0A0C3MCE9_9AGAM</name>
<dbReference type="InterPro" id="IPR056884">
    <property type="entry name" value="NPHP3-like_N"/>
</dbReference>
<dbReference type="Pfam" id="PF24883">
    <property type="entry name" value="NPHP3_N"/>
    <property type="match status" value="1"/>
</dbReference>
<evidence type="ECO:0000256" key="1">
    <source>
        <dbReference type="ARBA" id="ARBA00022737"/>
    </source>
</evidence>
<accession>A0A0C3MCE9</accession>
<dbReference type="EMBL" id="KN822963">
    <property type="protein sequence ID" value="KIO31422.1"/>
    <property type="molecule type" value="Genomic_DNA"/>
</dbReference>
<reference evidence="3 4" key="1">
    <citation type="submission" date="2014-04" db="EMBL/GenBank/DDBJ databases">
        <authorList>
            <consortium name="DOE Joint Genome Institute"/>
            <person name="Kuo A."/>
            <person name="Girlanda M."/>
            <person name="Perotto S."/>
            <person name="Kohler A."/>
            <person name="Nagy L.G."/>
            <person name="Floudas D."/>
            <person name="Copeland A."/>
            <person name="Barry K.W."/>
            <person name="Cichocki N."/>
            <person name="Veneault-Fourrey C."/>
            <person name="LaButti K."/>
            <person name="Lindquist E.A."/>
            <person name="Lipzen A."/>
            <person name="Lundell T."/>
            <person name="Morin E."/>
            <person name="Murat C."/>
            <person name="Sun H."/>
            <person name="Tunlid A."/>
            <person name="Henrissat B."/>
            <person name="Grigoriev I.V."/>
            <person name="Hibbett D.S."/>
            <person name="Martin F."/>
            <person name="Nordberg H.P."/>
            <person name="Cantor M.N."/>
            <person name="Hua S.X."/>
        </authorList>
    </citation>
    <scope>NUCLEOTIDE SEQUENCE [LARGE SCALE GENOMIC DNA]</scope>
    <source>
        <strain evidence="3 4">MUT 4182</strain>
    </source>
</reference>
<dbReference type="OrthoDB" id="3027122at2759"/>
<dbReference type="Proteomes" id="UP000054248">
    <property type="component" value="Unassembled WGS sequence"/>
</dbReference>
<proteinExistence type="predicted"/>
<organism evidence="3 4">
    <name type="scientific">Tulasnella calospora MUT 4182</name>
    <dbReference type="NCBI Taxonomy" id="1051891"/>
    <lineage>
        <taxon>Eukaryota</taxon>
        <taxon>Fungi</taxon>
        <taxon>Dikarya</taxon>
        <taxon>Basidiomycota</taxon>
        <taxon>Agaricomycotina</taxon>
        <taxon>Agaricomycetes</taxon>
        <taxon>Cantharellales</taxon>
        <taxon>Tulasnellaceae</taxon>
        <taxon>Tulasnella</taxon>
    </lineage>
</organism>
<gene>
    <name evidence="3" type="ORF">M407DRAFT_67932</name>
</gene>